<dbReference type="RefSeq" id="WP_008164551.1">
    <property type="nucleotide sequence ID" value="NZ_AOHX01000046.1"/>
</dbReference>
<gene>
    <name evidence="3" type="ORF">C495_15692</name>
</gene>
<evidence type="ECO:0000256" key="1">
    <source>
        <dbReference type="SAM" id="MobiDB-lite"/>
    </source>
</evidence>
<name>L9VZI4_9EURY</name>
<feature type="compositionally biased region" description="Acidic residues" evidence="1">
    <location>
        <begin position="1"/>
        <end position="23"/>
    </location>
</feature>
<evidence type="ECO:0000313" key="3">
    <source>
        <dbReference type="EMBL" id="ELY42461.1"/>
    </source>
</evidence>
<feature type="region of interest" description="Disordered" evidence="1">
    <location>
        <begin position="1"/>
        <end position="29"/>
    </location>
</feature>
<reference evidence="3 4" key="1">
    <citation type="journal article" date="2014" name="PLoS Genet.">
        <title>Phylogenetically driven sequencing of extremely halophilic archaea reveals strategies for static and dynamic osmo-response.</title>
        <authorList>
            <person name="Becker E.A."/>
            <person name="Seitzer P.M."/>
            <person name="Tritt A."/>
            <person name="Larsen D."/>
            <person name="Krusor M."/>
            <person name="Yao A.I."/>
            <person name="Wu D."/>
            <person name="Madern D."/>
            <person name="Eisen J.A."/>
            <person name="Darling A.E."/>
            <person name="Facciotti M.T."/>
        </authorList>
    </citation>
    <scope>NUCLEOTIDE SEQUENCE [LARGE SCALE GENOMIC DNA]</scope>
    <source>
        <strain evidence="3 4">JCM 14089</strain>
    </source>
</reference>
<keyword evidence="4" id="KW-1185">Reference proteome</keyword>
<protein>
    <recommendedName>
        <fullName evidence="2">Amphi-Trp domain-containing protein</fullName>
    </recommendedName>
</protein>
<feature type="domain" description="Amphi-Trp" evidence="2">
    <location>
        <begin position="26"/>
        <end position="99"/>
    </location>
</feature>
<comment type="caution">
    <text evidence="3">The sequence shown here is derived from an EMBL/GenBank/DDBJ whole genome shotgun (WGS) entry which is preliminary data.</text>
</comment>
<dbReference type="Pfam" id="PF20068">
    <property type="entry name" value="Amphi-Trp"/>
    <property type="match status" value="1"/>
</dbReference>
<evidence type="ECO:0000313" key="4">
    <source>
        <dbReference type="Proteomes" id="UP000011661"/>
    </source>
</evidence>
<organism evidence="3 4">
    <name type="scientific">Natronorubrum sulfidifaciens JCM 14089</name>
    <dbReference type="NCBI Taxonomy" id="1230460"/>
    <lineage>
        <taxon>Archaea</taxon>
        <taxon>Methanobacteriati</taxon>
        <taxon>Methanobacteriota</taxon>
        <taxon>Stenosarchaea group</taxon>
        <taxon>Halobacteria</taxon>
        <taxon>Halobacteriales</taxon>
        <taxon>Natrialbaceae</taxon>
        <taxon>Natronorubrum</taxon>
    </lineage>
</organism>
<sequence length="105" mass="12319">MSPESESDEDVDAEEAESDEEESGRELEYERYLAREEVVDHLESFLEGFDDGETVTISFGDETVEFDAPPHMQFEVEYEEHGDQRELEFELEWRVQDEDFEIGAE</sequence>
<dbReference type="OrthoDB" id="162857at2157"/>
<dbReference type="Proteomes" id="UP000011661">
    <property type="component" value="Unassembled WGS sequence"/>
</dbReference>
<dbReference type="PATRIC" id="fig|1230460.4.peg.3194"/>
<dbReference type="AlphaFoldDB" id="L9VZI4"/>
<dbReference type="InterPro" id="IPR027598">
    <property type="entry name" value="Amphi-Trp_dom"/>
</dbReference>
<dbReference type="NCBIfam" id="TIGR04354">
    <property type="entry name" value="amphi-Trp"/>
    <property type="match status" value="1"/>
</dbReference>
<dbReference type="STRING" id="1230460.C495_15692"/>
<dbReference type="EMBL" id="AOHX01000046">
    <property type="protein sequence ID" value="ELY42461.1"/>
    <property type="molecule type" value="Genomic_DNA"/>
</dbReference>
<proteinExistence type="predicted"/>
<evidence type="ECO:0000259" key="2">
    <source>
        <dbReference type="Pfam" id="PF20068"/>
    </source>
</evidence>
<accession>L9VZI4</accession>